<dbReference type="Gene3D" id="3.40.50.1820">
    <property type="entry name" value="alpha/beta hydrolase"/>
    <property type="match status" value="1"/>
</dbReference>
<dbReference type="Pfam" id="PF01764">
    <property type="entry name" value="Lipase_3"/>
    <property type="match status" value="1"/>
</dbReference>
<organism evidence="2 3">
    <name type="scientific">Colletotrichum simmondsii</name>
    <dbReference type="NCBI Taxonomy" id="703756"/>
    <lineage>
        <taxon>Eukaryota</taxon>
        <taxon>Fungi</taxon>
        <taxon>Dikarya</taxon>
        <taxon>Ascomycota</taxon>
        <taxon>Pezizomycotina</taxon>
        <taxon>Sordariomycetes</taxon>
        <taxon>Hypocreomycetidae</taxon>
        <taxon>Glomerellales</taxon>
        <taxon>Glomerellaceae</taxon>
        <taxon>Colletotrichum</taxon>
        <taxon>Colletotrichum acutatum species complex</taxon>
    </lineage>
</organism>
<dbReference type="InterPro" id="IPR029058">
    <property type="entry name" value="AB_hydrolase_fold"/>
</dbReference>
<feature type="domain" description="Fungal lipase-type" evidence="1">
    <location>
        <begin position="180"/>
        <end position="275"/>
    </location>
</feature>
<comment type="caution">
    <text evidence="2">The sequence shown here is derived from an EMBL/GenBank/DDBJ whole genome shotgun (WGS) entry which is preliminary data.</text>
</comment>
<dbReference type="GO" id="GO:0006629">
    <property type="term" value="P:lipid metabolic process"/>
    <property type="evidence" value="ECO:0007669"/>
    <property type="project" value="InterPro"/>
</dbReference>
<keyword evidence="3" id="KW-1185">Reference proteome</keyword>
<proteinExistence type="predicted"/>
<sequence length="421" mass="45784">MSSLDLFQQIYLQTFSVNLAGTIIGPEAFLQKAIQVQTNLMVKKFLGQYGWEITWGPRVWKSDNASVASGLTNCWMVMKAPNIAYPDGNKFDTYVVSIAGTAVFSPEDWQGEDFGVDKVVGFEEYTGTFNKSTILEPQGIQNPSDTTPYCAWGTTYGAWAIASNVSPDGYPAAGTTIINYLKGLQKSPGEFRVIFTGHSLGCALSPYLSLAVKTNDLVPSIGNPLKDILTLPAAGASPGDKLFSDLYNKENPASGPGGYQMWNADFYNTLDIVPQAWSTDDSQDRNLDKIVSIYGPLEGSFLEQVEGLVQKAKDKASASGLTYIPITGNAFTYDAPDSPPGNLATFLIQAALQHTTAYYKQIKVGPQMAELYQALTSVEGVQKKPARVVAKEFPVLSHADNKQWGDSDDESYPYDCILDGK</sequence>
<dbReference type="EMBL" id="JFBX01000659">
    <property type="protein sequence ID" value="KXH31789.1"/>
    <property type="molecule type" value="Genomic_DNA"/>
</dbReference>
<dbReference type="InterPro" id="IPR002921">
    <property type="entry name" value="Fungal_lipase-type"/>
</dbReference>
<evidence type="ECO:0000259" key="1">
    <source>
        <dbReference type="Pfam" id="PF01764"/>
    </source>
</evidence>
<reference evidence="2 3" key="1">
    <citation type="submission" date="2014-02" db="EMBL/GenBank/DDBJ databases">
        <title>The genome sequence of Colletotrichum simmondsii CBS122122.</title>
        <authorList>
            <person name="Baroncelli R."/>
            <person name="Thon M.R."/>
        </authorList>
    </citation>
    <scope>NUCLEOTIDE SEQUENCE [LARGE SCALE GENOMIC DNA]</scope>
    <source>
        <strain evidence="2 3">CBS122122</strain>
    </source>
</reference>
<dbReference type="OrthoDB" id="406844at2759"/>
<protein>
    <recommendedName>
        <fullName evidence="1">Fungal lipase-type domain-containing protein</fullName>
    </recommendedName>
</protein>
<gene>
    <name evidence="2" type="ORF">CSIM01_09464</name>
</gene>
<dbReference type="AlphaFoldDB" id="A0A135S7B2"/>
<accession>A0A135S7B2</accession>
<name>A0A135S7B2_9PEZI</name>
<dbReference type="SUPFAM" id="SSF53474">
    <property type="entry name" value="alpha/beta-Hydrolases"/>
    <property type="match status" value="1"/>
</dbReference>
<dbReference type="Proteomes" id="UP000070328">
    <property type="component" value="Unassembled WGS sequence"/>
</dbReference>
<evidence type="ECO:0000313" key="2">
    <source>
        <dbReference type="EMBL" id="KXH31789.1"/>
    </source>
</evidence>
<evidence type="ECO:0000313" key="3">
    <source>
        <dbReference type="Proteomes" id="UP000070328"/>
    </source>
</evidence>